<dbReference type="EMBL" id="PDCP01000106">
    <property type="protein sequence ID" value="PEG33528.1"/>
    <property type="molecule type" value="Genomic_DNA"/>
</dbReference>
<dbReference type="AlphaFoldDB" id="A0A2A7MQV4"/>
<protein>
    <recommendedName>
        <fullName evidence="5">DUF2971 domain-containing protein</fullName>
    </recommendedName>
</protein>
<dbReference type="OrthoDB" id="1095921at2"/>
<evidence type="ECO:0000313" key="1">
    <source>
        <dbReference type="EMBL" id="GFG49009.1"/>
    </source>
</evidence>
<gene>
    <name evidence="2" type="ORF">CQY20_30235</name>
    <name evidence="1" type="ORF">MAGR_04500</name>
</gene>
<accession>A0A2A7MQV4</accession>
<organism evidence="2 3">
    <name type="scientific">Mycolicibacterium agri</name>
    <name type="common">Mycobacterium agri</name>
    <dbReference type="NCBI Taxonomy" id="36811"/>
    <lineage>
        <taxon>Bacteria</taxon>
        <taxon>Bacillati</taxon>
        <taxon>Actinomycetota</taxon>
        <taxon>Actinomycetes</taxon>
        <taxon>Mycobacteriales</taxon>
        <taxon>Mycobacteriaceae</taxon>
        <taxon>Mycolicibacterium</taxon>
    </lineage>
</organism>
<name>A0A2A7MQV4_MYCAG</name>
<reference evidence="1" key="3">
    <citation type="submission" date="2020-02" db="EMBL/GenBank/DDBJ databases">
        <authorList>
            <person name="Matsumoto Y."/>
            <person name="Motooka D."/>
            <person name="Nakamura S."/>
        </authorList>
    </citation>
    <scope>NUCLEOTIDE SEQUENCE</scope>
    <source>
        <strain evidence="1">JCM 6377</strain>
    </source>
</reference>
<dbReference type="Proteomes" id="UP000465302">
    <property type="component" value="Unassembled WGS sequence"/>
</dbReference>
<evidence type="ECO:0000313" key="3">
    <source>
        <dbReference type="Proteomes" id="UP000220914"/>
    </source>
</evidence>
<keyword evidence="3" id="KW-1185">Reference proteome</keyword>
<dbReference type="Proteomes" id="UP000220914">
    <property type="component" value="Unassembled WGS sequence"/>
</dbReference>
<dbReference type="EMBL" id="BLKS01000001">
    <property type="protein sequence ID" value="GFG49009.1"/>
    <property type="molecule type" value="Genomic_DNA"/>
</dbReference>
<dbReference type="InterPro" id="IPR021352">
    <property type="entry name" value="DUF2971"/>
</dbReference>
<evidence type="ECO:0008006" key="5">
    <source>
        <dbReference type="Google" id="ProtNLM"/>
    </source>
</evidence>
<reference evidence="2 3" key="1">
    <citation type="submission" date="2017-10" db="EMBL/GenBank/DDBJ databases">
        <title>The new phylogeny of genus Mycobacterium.</title>
        <authorList>
            <person name="Tortoli E."/>
            <person name="Trovato A."/>
            <person name="Cirillo D.M."/>
        </authorList>
    </citation>
    <scope>NUCLEOTIDE SEQUENCE [LARGE SCALE GENOMIC DNA]</scope>
    <source>
        <strain evidence="2 3">CCUG37673</strain>
    </source>
</reference>
<dbReference type="Pfam" id="PF11185">
    <property type="entry name" value="DUF2971"/>
    <property type="match status" value="1"/>
</dbReference>
<comment type="caution">
    <text evidence="2">The sequence shown here is derived from an EMBL/GenBank/DDBJ whole genome shotgun (WGS) entry which is preliminary data.</text>
</comment>
<evidence type="ECO:0000313" key="4">
    <source>
        <dbReference type="Proteomes" id="UP000465302"/>
    </source>
</evidence>
<reference evidence="1 4" key="2">
    <citation type="journal article" date="2019" name="Emerg. Microbes Infect.">
        <title>Comprehensive subspecies identification of 175 nontuberculous mycobacteria species based on 7547 genomic profiles.</title>
        <authorList>
            <person name="Matsumoto Y."/>
            <person name="Kinjo T."/>
            <person name="Motooka D."/>
            <person name="Nabeya D."/>
            <person name="Jung N."/>
            <person name="Uechi K."/>
            <person name="Horii T."/>
            <person name="Iida T."/>
            <person name="Fujita J."/>
            <person name="Nakamura S."/>
        </authorList>
    </citation>
    <scope>NUCLEOTIDE SEQUENCE [LARGE SCALE GENOMIC DNA]</scope>
    <source>
        <strain evidence="1 4">JCM 6377</strain>
    </source>
</reference>
<evidence type="ECO:0000313" key="2">
    <source>
        <dbReference type="EMBL" id="PEG33528.1"/>
    </source>
</evidence>
<proteinExistence type="predicted"/>
<sequence>MGSIVYHYTDAQAFEGVVENATLWGTDFRYLNDSQELIYTWAAFVERLERLAAEPGQDSEVYRAQLRALELMNARNLMEFDDAMFVACFTELADRISQWTHYGAMGRGFALGFDAERMSSLQVPQYNRALDGRLDGPVVATIAGGPEAGQQIELTWNGYLQKVVYGDAARDLVVDELIEYVQRIAEDGASFDINVGNCISHTHALVHRLPLVKHSDFEHEREHRITITEHHGGRSPNQKAALRSLGRQPFLAWSSGELVTVDVQFRPHETKLFVPYVELPFEREALVRVIIGPVVNHHLAAATVRRMLDRNGFRHTQIDPSNSSLQA</sequence>
<dbReference type="RefSeq" id="WP_097944477.1">
    <property type="nucleotide sequence ID" value="NZ_BLKS01000001.1"/>
</dbReference>